<feature type="compositionally biased region" description="Basic residues" evidence="1">
    <location>
        <begin position="8"/>
        <end position="34"/>
    </location>
</feature>
<feature type="compositionally biased region" description="Basic and acidic residues" evidence="1">
    <location>
        <begin position="90"/>
        <end position="99"/>
    </location>
</feature>
<feature type="compositionally biased region" description="Low complexity" evidence="1">
    <location>
        <begin position="161"/>
        <end position="176"/>
    </location>
</feature>
<dbReference type="InParanoid" id="B9TF27"/>
<feature type="compositionally biased region" description="Low complexity" evidence="1">
    <location>
        <begin position="216"/>
        <end position="274"/>
    </location>
</feature>
<feature type="region of interest" description="Disordered" evidence="1">
    <location>
        <begin position="1"/>
        <end position="109"/>
    </location>
</feature>
<evidence type="ECO:0000256" key="1">
    <source>
        <dbReference type="SAM" id="MobiDB-lite"/>
    </source>
</evidence>
<feature type="compositionally biased region" description="Basic residues" evidence="1">
    <location>
        <begin position="100"/>
        <end position="109"/>
    </location>
</feature>
<gene>
    <name evidence="2" type="ORF">RCOM_1794740</name>
</gene>
<reference evidence="3" key="1">
    <citation type="journal article" date="2010" name="Nat. Biotechnol.">
        <title>Draft genome sequence of the oilseed species Ricinus communis.</title>
        <authorList>
            <person name="Chan A.P."/>
            <person name="Crabtree J."/>
            <person name="Zhao Q."/>
            <person name="Lorenzi H."/>
            <person name="Orvis J."/>
            <person name="Puiu D."/>
            <person name="Melake-Berhan A."/>
            <person name="Jones K.M."/>
            <person name="Redman J."/>
            <person name="Chen G."/>
            <person name="Cahoon E.B."/>
            <person name="Gedil M."/>
            <person name="Stanke M."/>
            <person name="Haas B.J."/>
            <person name="Wortman J.R."/>
            <person name="Fraser-Liggett C.M."/>
            <person name="Ravel J."/>
            <person name="Rabinowicz P.D."/>
        </authorList>
    </citation>
    <scope>NUCLEOTIDE SEQUENCE [LARGE SCALE GENOMIC DNA]</scope>
    <source>
        <strain evidence="3">cv. Hale</strain>
    </source>
</reference>
<name>B9TF27_RICCO</name>
<dbReference type="EMBL" id="EQ979465">
    <property type="protein sequence ID" value="EEF25537.1"/>
    <property type="molecule type" value="Genomic_DNA"/>
</dbReference>
<dbReference type="Proteomes" id="UP000008311">
    <property type="component" value="Unassembled WGS sequence"/>
</dbReference>
<feature type="compositionally biased region" description="Low complexity" evidence="1">
    <location>
        <begin position="35"/>
        <end position="47"/>
    </location>
</feature>
<proteinExistence type="predicted"/>
<dbReference type="AlphaFoldDB" id="B9TF27"/>
<protein>
    <submittedName>
        <fullName evidence="2">Uncharacterized protein</fullName>
    </submittedName>
</protein>
<feature type="non-terminal residue" evidence="2">
    <location>
        <position position="274"/>
    </location>
</feature>
<feature type="region of interest" description="Disordered" evidence="1">
    <location>
        <begin position="127"/>
        <end position="274"/>
    </location>
</feature>
<organism evidence="2 3">
    <name type="scientific">Ricinus communis</name>
    <name type="common">Castor bean</name>
    <dbReference type="NCBI Taxonomy" id="3988"/>
    <lineage>
        <taxon>Eukaryota</taxon>
        <taxon>Viridiplantae</taxon>
        <taxon>Streptophyta</taxon>
        <taxon>Embryophyta</taxon>
        <taxon>Tracheophyta</taxon>
        <taxon>Spermatophyta</taxon>
        <taxon>Magnoliopsida</taxon>
        <taxon>eudicotyledons</taxon>
        <taxon>Gunneridae</taxon>
        <taxon>Pentapetalae</taxon>
        <taxon>rosids</taxon>
        <taxon>fabids</taxon>
        <taxon>Malpighiales</taxon>
        <taxon>Euphorbiaceae</taxon>
        <taxon>Acalyphoideae</taxon>
        <taxon>Acalypheae</taxon>
        <taxon>Ricinus</taxon>
    </lineage>
</organism>
<sequence>RSGQARTVARRAGRVGQAARRRRVERQRHPRQRPQPHVAAVGAGAAVQRGLRIHLPAKGNPRGRQAAAGHAAGAPGQPPAARLQRHRRVVRPDGRGDHGRHQRGPPGRRARQAILGHVADAVRMALAGTRQQQPVVSERPAVPPAAHRRLAAGGGRGGRRAAGPAAAGRAKPVPAAHLSPFATEPFTRPCPTNPSARRRRRRPCRARSAPPRPRRTTSSISTRTARRSTSISCRWPAGRFTTTAARSAASCWRRNSSAGRTRTSRNTSTMRATP</sequence>
<feature type="non-terminal residue" evidence="2">
    <location>
        <position position="1"/>
    </location>
</feature>
<feature type="compositionally biased region" description="Basic residues" evidence="1">
    <location>
        <begin position="196"/>
        <end position="205"/>
    </location>
</feature>
<evidence type="ECO:0000313" key="2">
    <source>
        <dbReference type="EMBL" id="EEF25537.1"/>
    </source>
</evidence>
<keyword evidence="3" id="KW-1185">Reference proteome</keyword>
<evidence type="ECO:0000313" key="3">
    <source>
        <dbReference type="Proteomes" id="UP000008311"/>
    </source>
</evidence>
<accession>B9TF27</accession>
<feature type="compositionally biased region" description="Low complexity" evidence="1">
    <location>
        <begin position="62"/>
        <end position="82"/>
    </location>
</feature>